<organism evidence="1">
    <name type="scientific">marine sediment metagenome</name>
    <dbReference type="NCBI Taxonomy" id="412755"/>
    <lineage>
        <taxon>unclassified sequences</taxon>
        <taxon>metagenomes</taxon>
        <taxon>ecological metagenomes</taxon>
    </lineage>
</organism>
<gene>
    <name evidence="1" type="ORF">LCGC14_1608300</name>
</gene>
<dbReference type="AlphaFoldDB" id="A0A0F9IVQ4"/>
<comment type="caution">
    <text evidence="1">The sequence shown here is derived from an EMBL/GenBank/DDBJ whole genome shotgun (WGS) entry which is preliminary data.</text>
</comment>
<protein>
    <submittedName>
        <fullName evidence="1">Uncharacterized protein</fullName>
    </submittedName>
</protein>
<name>A0A0F9IVQ4_9ZZZZ</name>
<proteinExistence type="predicted"/>
<dbReference type="EMBL" id="LAZR01012990">
    <property type="protein sequence ID" value="KKM24124.1"/>
    <property type="molecule type" value="Genomic_DNA"/>
</dbReference>
<sequence>MVIENSWYRCPGCKGMGKVDDEQVAGKVSIVCECGFHGYAKEGETVKLKAA</sequence>
<evidence type="ECO:0000313" key="1">
    <source>
        <dbReference type="EMBL" id="KKM24124.1"/>
    </source>
</evidence>
<reference evidence="1" key="1">
    <citation type="journal article" date="2015" name="Nature">
        <title>Complex archaea that bridge the gap between prokaryotes and eukaryotes.</title>
        <authorList>
            <person name="Spang A."/>
            <person name="Saw J.H."/>
            <person name="Jorgensen S.L."/>
            <person name="Zaremba-Niedzwiedzka K."/>
            <person name="Martijn J."/>
            <person name="Lind A.E."/>
            <person name="van Eijk R."/>
            <person name="Schleper C."/>
            <person name="Guy L."/>
            <person name="Ettema T.J."/>
        </authorList>
    </citation>
    <scope>NUCLEOTIDE SEQUENCE</scope>
</reference>
<accession>A0A0F9IVQ4</accession>